<dbReference type="Pfam" id="PF14574">
    <property type="entry name" value="RACo_C_ter"/>
    <property type="match status" value="1"/>
</dbReference>
<dbReference type="InterPro" id="IPR052911">
    <property type="entry name" value="Corrinoid_activation_enz"/>
</dbReference>
<dbReference type="SUPFAM" id="SSF53067">
    <property type="entry name" value="Actin-like ATPase domain"/>
    <property type="match status" value="1"/>
</dbReference>
<organism evidence="2 3">
    <name type="scientific">Desulforudis audaxviator (strain MP104C)</name>
    <dbReference type="NCBI Taxonomy" id="477974"/>
    <lineage>
        <taxon>Bacteria</taxon>
        <taxon>Bacillati</taxon>
        <taxon>Bacillota</taxon>
        <taxon>Clostridia</taxon>
        <taxon>Thermoanaerobacterales</taxon>
        <taxon>Candidatus Desulforudaceae</taxon>
        <taxon>Candidatus Desulforudis</taxon>
    </lineage>
</organism>
<feature type="domain" description="2Fe-2S ferredoxin-type" evidence="1">
    <location>
        <begin position="1"/>
        <end position="87"/>
    </location>
</feature>
<dbReference type="SUPFAM" id="SSF54292">
    <property type="entry name" value="2Fe-2S ferredoxin-like"/>
    <property type="match status" value="1"/>
</dbReference>
<dbReference type="CDD" id="cd00207">
    <property type="entry name" value="fer2"/>
    <property type="match status" value="1"/>
</dbReference>
<reference evidence="3" key="1">
    <citation type="submission" date="2007-10" db="EMBL/GenBank/DDBJ databases">
        <title>Complete sequence of chromosome of Desulforudis audaxviator MP104C.</title>
        <authorList>
            <person name="Copeland A."/>
            <person name="Lucas S."/>
            <person name="Lapidus A."/>
            <person name="Barry K."/>
            <person name="Glavina del Rio T."/>
            <person name="Dalin E."/>
            <person name="Tice H."/>
            <person name="Bruce D."/>
            <person name="Pitluck S."/>
            <person name="Lowry S.R."/>
            <person name="Larimer F."/>
            <person name="Land M.L."/>
            <person name="Hauser L."/>
            <person name="Kyrpides N."/>
            <person name="Ivanova N.N."/>
            <person name="Richardson P."/>
        </authorList>
    </citation>
    <scope>NUCLEOTIDE SEQUENCE [LARGE SCALE GENOMIC DNA]</scope>
    <source>
        <strain evidence="3">MP104C</strain>
    </source>
</reference>
<dbReference type="InterPro" id="IPR040506">
    <property type="entry name" value="RACo_linker"/>
</dbReference>
<dbReference type="HOGENOM" id="CLU_019091_1_0_9"/>
<dbReference type="Proteomes" id="UP000008544">
    <property type="component" value="Chromosome"/>
</dbReference>
<dbReference type="Gene3D" id="3.10.20.30">
    <property type="match status" value="1"/>
</dbReference>
<dbReference type="eggNOG" id="COG3894">
    <property type="taxonomic scope" value="Bacteria"/>
</dbReference>
<protein>
    <submittedName>
        <fullName evidence="2">Ferredoxin</fullName>
    </submittedName>
</protein>
<name>B1I320_DESAP</name>
<dbReference type="STRING" id="477974.Daud_0873"/>
<dbReference type="InterPro" id="IPR036010">
    <property type="entry name" value="2Fe-2S_ferredoxin-like_sf"/>
</dbReference>
<dbReference type="InterPro" id="IPR043129">
    <property type="entry name" value="ATPase_NBD"/>
</dbReference>
<dbReference type="AlphaFoldDB" id="B1I320"/>
<dbReference type="InterPro" id="IPR012675">
    <property type="entry name" value="Beta-grasp_dom_sf"/>
</dbReference>
<dbReference type="Pfam" id="PF17650">
    <property type="entry name" value="RACo_linker"/>
    <property type="match status" value="1"/>
</dbReference>
<sequence length="630" mass="66244">MRVRFLPDEVHVEIREGESILELAARAGITLRGACGGDGTCGRCLVVLREGAVQDADGIAVAGTGAVFRACRFYPVGDPVIEVPDTSRLHEHQVLTGDGEEDAAPLWAQEGVDGQLADPLLRRVTVSLVPPEPGETADDWGRLALALARETGGEVRADLAVLRELPAVLRARDWTVTADLGTAGGPEHEVVAVQPGRAAGPAYGVAVDLGTTTVAAQLVDLESGRVLGTAGTYNRQAAYGDDVISRIIFAGEHSGGRRRLQEAVVNTVNSLLAELRRLCGIERDAVRAAVCAGNPTMSHLFLGVDPAHIRLEPYTPAANFWPPCRADDLGLDLHPRAPVHVLPGVASYLGGDITGGLTASGFGAEGRTALFVDIGTNGEMVLGDGDWLIGCSCSAGPAFEGSGITCGMRAVSGAIERVGATPGGFEVVCRAIGDGPPAGVCGSGLIAALAGLRRAGVINRAGQFEPDLETPRFRSGDAGEEFVLVWARETAHGRDIVLTGADLQNLLRAKAAVYAGLRTLLAAVNLDQQDISRVYIAGGFGRFLNLREAVAIGMLPDIAPERYTFVGNSSLRGARAALLSGRRLAEIGETARRITYLELGEGTRFMEEYVSALFLPHTDMGLFPSVRECE</sequence>
<dbReference type="InterPro" id="IPR001041">
    <property type="entry name" value="2Fe-2S_ferredoxin-type"/>
</dbReference>
<dbReference type="KEGG" id="dau:Daud_0873"/>
<evidence type="ECO:0000313" key="2">
    <source>
        <dbReference type="EMBL" id="ACA59386.1"/>
    </source>
</evidence>
<dbReference type="InterPro" id="IPR042259">
    <property type="entry name" value="Raco-like_middle_sf"/>
</dbReference>
<proteinExistence type="predicted"/>
<dbReference type="Gene3D" id="3.10.20.880">
    <property type="match status" value="1"/>
</dbReference>
<dbReference type="GO" id="GO:0051536">
    <property type="term" value="F:iron-sulfur cluster binding"/>
    <property type="evidence" value="ECO:0007669"/>
    <property type="project" value="InterPro"/>
</dbReference>
<reference evidence="2 3" key="2">
    <citation type="journal article" date="2008" name="Science">
        <title>Environmental genomics reveals a single-species ecosystem deep within Earth.</title>
        <authorList>
            <person name="Chivian D."/>
            <person name="Brodie E.L."/>
            <person name="Alm E.J."/>
            <person name="Culley D.E."/>
            <person name="Dehal P.S."/>
            <person name="Desantis T.Z."/>
            <person name="Gihring T.M."/>
            <person name="Lapidus A."/>
            <person name="Lin L.H."/>
            <person name="Lowry S.R."/>
            <person name="Moser D.P."/>
            <person name="Richardson P.M."/>
            <person name="Southam G."/>
            <person name="Wanger G."/>
            <person name="Pratt L.M."/>
            <person name="Andersen G.L."/>
            <person name="Hazen T.C."/>
            <person name="Brockman F.J."/>
            <person name="Arkin A.P."/>
            <person name="Onstott T.C."/>
        </authorList>
    </citation>
    <scope>NUCLEOTIDE SEQUENCE [LARGE SCALE GENOMIC DNA]</scope>
    <source>
        <strain evidence="2 3">MP104C</strain>
    </source>
</reference>
<dbReference type="PROSITE" id="PS51085">
    <property type="entry name" value="2FE2S_FER_2"/>
    <property type="match status" value="1"/>
</dbReference>
<dbReference type="EMBL" id="CP000860">
    <property type="protein sequence ID" value="ACA59386.1"/>
    <property type="molecule type" value="Genomic_DNA"/>
</dbReference>
<dbReference type="PANTHER" id="PTHR42895:SF2">
    <property type="entry name" value="IRON-SULFUR CLUSTER PROTEIN"/>
    <property type="match status" value="1"/>
</dbReference>
<dbReference type="Gene3D" id="3.30.420.480">
    <property type="entry name" value="Domain of unknown function (DUF4445)"/>
    <property type="match status" value="1"/>
</dbReference>
<evidence type="ECO:0000313" key="3">
    <source>
        <dbReference type="Proteomes" id="UP000008544"/>
    </source>
</evidence>
<dbReference type="eggNOG" id="COG0633">
    <property type="taxonomic scope" value="Bacteria"/>
</dbReference>
<dbReference type="Pfam" id="PF17651">
    <property type="entry name" value="Raco_middle"/>
    <property type="match status" value="1"/>
</dbReference>
<accession>B1I320</accession>
<keyword evidence="3" id="KW-1185">Reference proteome</keyword>
<gene>
    <name evidence="2" type="ordered locus">Daud_0873</name>
</gene>
<evidence type="ECO:0000259" key="1">
    <source>
        <dbReference type="PROSITE" id="PS51085"/>
    </source>
</evidence>
<dbReference type="OrthoDB" id="9810588at2"/>
<dbReference type="InterPro" id="IPR041414">
    <property type="entry name" value="Raco-like_middle"/>
</dbReference>
<dbReference type="PANTHER" id="PTHR42895">
    <property type="entry name" value="IRON-SULFUR CLUSTER-BINDING PROTEIN-RELATED"/>
    <property type="match status" value="1"/>
</dbReference>
<dbReference type="InterPro" id="IPR027980">
    <property type="entry name" value="RACo_C"/>
</dbReference>
<dbReference type="Pfam" id="PF00111">
    <property type="entry name" value="Fer2"/>
    <property type="match status" value="1"/>
</dbReference>